<gene>
    <name evidence="3" type="ORF">SLS53_005740</name>
</gene>
<dbReference type="Pfam" id="PF00797">
    <property type="entry name" value="Acetyltransf_2"/>
    <property type="match status" value="1"/>
</dbReference>
<comment type="caution">
    <text evidence="3">The sequence shown here is derived from an EMBL/GenBank/DDBJ whole genome shotgun (WGS) entry which is preliminary data.</text>
</comment>
<dbReference type="InterPro" id="IPR038765">
    <property type="entry name" value="Papain-like_cys_pep_sf"/>
</dbReference>
<reference evidence="3 4" key="1">
    <citation type="journal article" date="2023" name="PLoS ONE">
        <title>Cytospora paraplurivora sp. nov. isolated from orchards with fruit tree decline syndrome in Ontario, Canada.</title>
        <authorList>
            <person name="Ilyukhin E."/>
            <person name="Nguyen H.D.T."/>
            <person name="Castle A.J."/>
            <person name="Ellouze W."/>
        </authorList>
    </citation>
    <scope>NUCLEOTIDE SEQUENCE [LARGE SCALE GENOMIC DNA]</scope>
    <source>
        <strain evidence="3 4">FDS-564</strain>
    </source>
</reference>
<dbReference type="InterPro" id="IPR001447">
    <property type="entry name" value="Arylamine_N-AcTrfase"/>
</dbReference>
<dbReference type="InterPro" id="IPR053710">
    <property type="entry name" value="Arylamine_NAT_domain_sf"/>
</dbReference>
<proteinExistence type="inferred from homology"/>
<keyword evidence="4" id="KW-1185">Reference proteome</keyword>
<dbReference type="PRINTS" id="PR01543">
    <property type="entry name" value="ANATRNSFRASE"/>
</dbReference>
<evidence type="ECO:0000256" key="2">
    <source>
        <dbReference type="RuleBase" id="RU003452"/>
    </source>
</evidence>
<dbReference type="AlphaFoldDB" id="A0AAN9U562"/>
<evidence type="ECO:0000313" key="4">
    <source>
        <dbReference type="Proteomes" id="UP001320245"/>
    </source>
</evidence>
<accession>A0AAN9U562</accession>
<dbReference type="GO" id="GO:0016407">
    <property type="term" value="F:acetyltransferase activity"/>
    <property type="evidence" value="ECO:0007669"/>
    <property type="project" value="InterPro"/>
</dbReference>
<comment type="similarity">
    <text evidence="1 2">Belongs to the arylamine N-acetyltransferase family.</text>
</comment>
<sequence length="321" mass="36757">MTQPDYDQTFSQDQLSKYFDHINLPQKYRGQDVPRDLALLTALHVHHIAAIPYENLSLHYSQQKNIDIDPQALFTKIVANGRNRGGYCMEGSLLFLHVITSLGFEAYPTVVRIRFRVDGVPVGEYMNMNHIVLIVELKPSPDCQNGEKYACDVAFGGDGPTRPMPLKTEVITQNLGTQEIRFARKRIPKSRKHEFWIYEYRNSPERPWNSFYAFNDTEFLETDFTVVNYYTSQGPTFQKTTIMIVKFVLGEDEKIVGKLMLVNGIVKRNMGGRTEVLEECTNESQRVKALEKWFGITLTDEETAGIKDTVTELNEVEVIAA</sequence>
<evidence type="ECO:0000313" key="3">
    <source>
        <dbReference type="EMBL" id="KAK7739770.1"/>
    </source>
</evidence>
<evidence type="ECO:0000256" key="1">
    <source>
        <dbReference type="ARBA" id="ARBA00006547"/>
    </source>
</evidence>
<keyword evidence="2" id="KW-0012">Acyltransferase</keyword>
<name>A0AAN9U562_9PEZI</name>
<evidence type="ECO:0008006" key="5">
    <source>
        <dbReference type="Google" id="ProtNLM"/>
    </source>
</evidence>
<organism evidence="3 4">
    <name type="scientific">Cytospora paraplurivora</name>
    <dbReference type="NCBI Taxonomy" id="2898453"/>
    <lineage>
        <taxon>Eukaryota</taxon>
        <taxon>Fungi</taxon>
        <taxon>Dikarya</taxon>
        <taxon>Ascomycota</taxon>
        <taxon>Pezizomycotina</taxon>
        <taxon>Sordariomycetes</taxon>
        <taxon>Sordariomycetidae</taxon>
        <taxon>Diaporthales</taxon>
        <taxon>Cytosporaceae</taxon>
        <taxon>Cytospora</taxon>
    </lineage>
</organism>
<keyword evidence="2" id="KW-0808">Transferase</keyword>
<dbReference type="PANTHER" id="PTHR11786">
    <property type="entry name" value="N-HYDROXYARYLAMINE O-ACETYLTRANSFERASE"/>
    <property type="match status" value="1"/>
</dbReference>
<dbReference type="SUPFAM" id="SSF54001">
    <property type="entry name" value="Cysteine proteinases"/>
    <property type="match status" value="1"/>
</dbReference>
<protein>
    <recommendedName>
        <fullName evidence="5">Arylamine N-acetyltransferase</fullName>
    </recommendedName>
</protein>
<dbReference type="EMBL" id="JAJSPL020000022">
    <property type="protein sequence ID" value="KAK7739770.1"/>
    <property type="molecule type" value="Genomic_DNA"/>
</dbReference>
<dbReference type="PANTHER" id="PTHR11786:SF0">
    <property type="entry name" value="ARYLAMINE N-ACETYLTRANSFERASE 4-RELATED"/>
    <property type="match status" value="1"/>
</dbReference>
<dbReference type="Gene3D" id="3.30.2140.20">
    <property type="match status" value="1"/>
</dbReference>
<dbReference type="Proteomes" id="UP001320245">
    <property type="component" value="Unassembled WGS sequence"/>
</dbReference>